<dbReference type="AlphaFoldDB" id="A0A1D6K1W6"/>
<dbReference type="InParanoid" id="A0A1D6K1W6"/>
<gene>
    <name evidence="1" type="ORF">ZEAMMB73_Zm00001d029042</name>
</gene>
<dbReference type="EMBL" id="CM007647">
    <property type="protein sequence ID" value="ONL97705.1"/>
    <property type="molecule type" value="Genomic_DNA"/>
</dbReference>
<sequence length="178" mass="19307">MAPHGTSVCRREHLADLELSEGGIQHELLPRIEKPQILTIPGIGVAQVRSYGARVMVECRLRVGRRWRMGLRTNLGMCDTGGDSGRGGEGHKAMVGMGSSGRRQTQEWWRAEQGKKAIGKRARASGTTPSLPTSFFSLSMLDLASGHVVVIFARNGREGGRRGMGAQSSRGDEGWPAR</sequence>
<proteinExistence type="predicted"/>
<evidence type="ECO:0000313" key="1">
    <source>
        <dbReference type="EMBL" id="ONL97705.1"/>
    </source>
</evidence>
<accession>A0A1D6K1W6</accession>
<reference evidence="1" key="1">
    <citation type="submission" date="2015-12" db="EMBL/GenBank/DDBJ databases">
        <title>Update maize B73 reference genome by single molecule sequencing technologies.</title>
        <authorList>
            <consortium name="Maize Genome Sequencing Project"/>
            <person name="Ware D."/>
        </authorList>
    </citation>
    <scope>NUCLEOTIDE SEQUENCE [LARGE SCALE GENOMIC DNA]</scope>
    <source>
        <tissue evidence="1">Seedling</tissue>
    </source>
</reference>
<name>A0A1D6K1W6_MAIZE</name>
<organism evidence="1">
    <name type="scientific">Zea mays</name>
    <name type="common">Maize</name>
    <dbReference type="NCBI Taxonomy" id="4577"/>
    <lineage>
        <taxon>Eukaryota</taxon>
        <taxon>Viridiplantae</taxon>
        <taxon>Streptophyta</taxon>
        <taxon>Embryophyta</taxon>
        <taxon>Tracheophyta</taxon>
        <taxon>Spermatophyta</taxon>
        <taxon>Magnoliopsida</taxon>
        <taxon>Liliopsida</taxon>
        <taxon>Poales</taxon>
        <taxon>Poaceae</taxon>
        <taxon>PACMAD clade</taxon>
        <taxon>Panicoideae</taxon>
        <taxon>Andropogonodae</taxon>
        <taxon>Andropogoneae</taxon>
        <taxon>Tripsacinae</taxon>
        <taxon>Zea</taxon>
    </lineage>
</organism>
<protein>
    <submittedName>
        <fullName evidence="1">Uncharacterized protein</fullName>
    </submittedName>
</protein>